<feature type="compositionally biased region" description="Low complexity" evidence="4">
    <location>
        <begin position="292"/>
        <end position="312"/>
    </location>
</feature>
<feature type="compositionally biased region" description="Polar residues" evidence="4">
    <location>
        <begin position="320"/>
        <end position="329"/>
    </location>
</feature>
<sequence>MKSFDPYPTTVTTNGANDDRSSSHSPSDGDSSSSYNPIYGDGSNPKLDGDLDDEGGNALTSQTLNADGTPKRPMNAFMIFARRRRPQVSSENTSMRTGEISKILSKEWNAMPPSEKQFYLDQAKQLKDTFNSKYPDYVYRRRPNNSRRRRRHDPTSTQSLNTSNTENGDRDDVGESSPTGTYGGAHDIDTSHSQKYPSTSSDLQSRSSLPFGSGGFSELPAFGRGHDTGNRLPFLDQQRSTLPSPRLVPPQNHHNPLFSTTNHNSTWDTKAWADRSLPPATLPPPHSHPSHRNSYSSSNSSSSWSPTGSHPPSSAPGDSGSFQFPTLNSPFYPPPPNTSHSAYSGSASPVPHEAERPYSSHSHHSHRNSYPSPSPSLRDFPSQPPSRGGGGDLPRSLPALHSITSFAGAGIGGINAHSGASTPLGVADLGVAEYSWGRGGQ</sequence>
<dbReference type="InterPro" id="IPR036910">
    <property type="entry name" value="HMG_box_dom_sf"/>
</dbReference>
<feature type="region of interest" description="Disordered" evidence="4">
    <location>
        <begin position="274"/>
        <end position="398"/>
    </location>
</feature>
<proteinExistence type="predicted"/>
<gene>
    <name evidence="6" type="ORF">VNI00_006704</name>
</gene>
<dbReference type="AlphaFoldDB" id="A0AAW0D8N4"/>
<keyword evidence="2" id="KW-0804">Transcription</keyword>
<feature type="compositionally biased region" description="Low complexity" evidence="4">
    <location>
        <begin position="23"/>
        <end position="34"/>
    </location>
</feature>
<name>A0AAW0D8N4_9AGAR</name>
<keyword evidence="1 3" id="KW-0238">DNA-binding</keyword>
<evidence type="ECO:0000256" key="1">
    <source>
        <dbReference type="ARBA" id="ARBA00023125"/>
    </source>
</evidence>
<protein>
    <recommendedName>
        <fullName evidence="5">HMG box domain-containing protein</fullName>
    </recommendedName>
</protein>
<evidence type="ECO:0000256" key="3">
    <source>
        <dbReference type="PROSITE-ProRule" id="PRU00267"/>
    </source>
</evidence>
<comment type="caution">
    <text evidence="6">The sequence shown here is derived from an EMBL/GenBank/DDBJ whole genome shotgun (WGS) entry which is preliminary data.</text>
</comment>
<dbReference type="PANTHER" id="PTHR10270:SF161">
    <property type="entry name" value="SEX-DETERMINING REGION Y PROTEIN"/>
    <property type="match status" value="1"/>
</dbReference>
<dbReference type="EMBL" id="JAYKXP010000020">
    <property type="protein sequence ID" value="KAK7047473.1"/>
    <property type="molecule type" value="Genomic_DNA"/>
</dbReference>
<dbReference type="GO" id="GO:0001228">
    <property type="term" value="F:DNA-binding transcription activator activity, RNA polymerase II-specific"/>
    <property type="evidence" value="ECO:0007669"/>
    <property type="project" value="TreeGrafter"/>
</dbReference>
<dbReference type="InterPro" id="IPR050140">
    <property type="entry name" value="SRY-related_HMG-box_TF-like"/>
</dbReference>
<dbReference type="PROSITE" id="PS50118">
    <property type="entry name" value="HMG_BOX_2"/>
    <property type="match status" value="1"/>
</dbReference>
<dbReference type="GO" id="GO:0000978">
    <property type="term" value="F:RNA polymerase II cis-regulatory region sequence-specific DNA binding"/>
    <property type="evidence" value="ECO:0007669"/>
    <property type="project" value="TreeGrafter"/>
</dbReference>
<dbReference type="Gene3D" id="1.10.30.10">
    <property type="entry name" value="High mobility group box domain"/>
    <property type="match status" value="1"/>
</dbReference>
<evidence type="ECO:0000313" key="6">
    <source>
        <dbReference type="EMBL" id="KAK7047473.1"/>
    </source>
</evidence>
<dbReference type="SMART" id="SM00398">
    <property type="entry name" value="HMG"/>
    <property type="match status" value="1"/>
</dbReference>
<dbReference type="GO" id="GO:0030154">
    <property type="term" value="P:cell differentiation"/>
    <property type="evidence" value="ECO:0007669"/>
    <property type="project" value="TreeGrafter"/>
</dbReference>
<feature type="region of interest" description="Disordered" evidence="4">
    <location>
        <begin position="1"/>
        <end position="75"/>
    </location>
</feature>
<dbReference type="GO" id="GO:0005634">
    <property type="term" value="C:nucleus"/>
    <property type="evidence" value="ECO:0007669"/>
    <property type="project" value="UniProtKB-UniRule"/>
</dbReference>
<reference evidence="6 7" key="1">
    <citation type="submission" date="2024-01" db="EMBL/GenBank/DDBJ databases">
        <title>A draft genome for a cacao thread blight-causing isolate of Paramarasmius palmivorus.</title>
        <authorList>
            <person name="Baruah I.K."/>
            <person name="Bukari Y."/>
            <person name="Amoako-Attah I."/>
            <person name="Meinhardt L.W."/>
            <person name="Bailey B.A."/>
            <person name="Cohen S.P."/>
        </authorList>
    </citation>
    <scope>NUCLEOTIDE SEQUENCE [LARGE SCALE GENOMIC DNA]</scope>
    <source>
        <strain evidence="6 7">GH-12</strain>
    </source>
</reference>
<keyword evidence="3" id="KW-0539">Nucleus</keyword>
<feature type="compositionally biased region" description="Polar residues" evidence="4">
    <location>
        <begin position="252"/>
        <end position="262"/>
    </location>
</feature>
<evidence type="ECO:0000313" key="7">
    <source>
        <dbReference type="Proteomes" id="UP001383192"/>
    </source>
</evidence>
<feature type="compositionally biased region" description="Basic residues" evidence="4">
    <location>
        <begin position="140"/>
        <end position="152"/>
    </location>
</feature>
<feature type="DNA-binding region" description="HMG box" evidence="3">
    <location>
        <begin position="70"/>
        <end position="138"/>
    </location>
</feature>
<dbReference type="SUPFAM" id="SSF47095">
    <property type="entry name" value="HMG-box"/>
    <property type="match status" value="1"/>
</dbReference>
<feature type="compositionally biased region" description="Polar residues" evidence="4">
    <location>
        <begin position="155"/>
        <end position="166"/>
    </location>
</feature>
<accession>A0AAW0D8N4</accession>
<evidence type="ECO:0000259" key="5">
    <source>
        <dbReference type="PROSITE" id="PS50118"/>
    </source>
</evidence>
<feature type="region of interest" description="Disordered" evidence="4">
    <location>
        <begin position="130"/>
        <end position="262"/>
    </location>
</feature>
<evidence type="ECO:0000256" key="4">
    <source>
        <dbReference type="SAM" id="MobiDB-lite"/>
    </source>
</evidence>
<dbReference type="Pfam" id="PF00505">
    <property type="entry name" value="HMG_box"/>
    <property type="match status" value="1"/>
</dbReference>
<feature type="compositionally biased region" description="Polar residues" evidence="4">
    <location>
        <begin position="338"/>
        <end position="347"/>
    </location>
</feature>
<dbReference type="PANTHER" id="PTHR10270">
    <property type="entry name" value="SOX TRANSCRIPTION FACTOR"/>
    <property type="match status" value="1"/>
</dbReference>
<organism evidence="6 7">
    <name type="scientific">Paramarasmius palmivorus</name>
    <dbReference type="NCBI Taxonomy" id="297713"/>
    <lineage>
        <taxon>Eukaryota</taxon>
        <taxon>Fungi</taxon>
        <taxon>Dikarya</taxon>
        <taxon>Basidiomycota</taxon>
        <taxon>Agaricomycotina</taxon>
        <taxon>Agaricomycetes</taxon>
        <taxon>Agaricomycetidae</taxon>
        <taxon>Agaricales</taxon>
        <taxon>Marasmiineae</taxon>
        <taxon>Marasmiaceae</taxon>
        <taxon>Paramarasmius</taxon>
    </lineage>
</organism>
<evidence type="ECO:0000256" key="2">
    <source>
        <dbReference type="ARBA" id="ARBA00023163"/>
    </source>
</evidence>
<feature type="domain" description="HMG box" evidence="5">
    <location>
        <begin position="70"/>
        <end position="138"/>
    </location>
</feature>
<dbReference type="InterPro" id="IPR009071">
    <property type="entry name" value="HMG_box_dom"/>
</dbReference>
<keyword evidence="7" id="KW-1185">Reference proteome</keyword>
<feature type="compositionally biased region" description="Low complexity" evidence="4">
    <location>
        <begin position="198"/>
        <end position="208"/>
    </location>
</feature>
<dbReference type="Proteomes" id="UP001383192">
    <property type="component" value="Unassembled WGS sequence"/>
</dbReference>